<accession>A0A835V5Q0</accession>
<dbReference type="PANTHER" id="PTHR45647:SF65">
    <property type="entry name" value="U-BOX DOMAIN-CONTAINING PROTEIN KINASE FAMILY PROTEIN"/>
    <property type="match status" value="1"/>
</dbReference>
<evidence type="ECO:0000256" key="1">
    <source>
        <dbReference type="ARBA" id="ARBA00000900"/>
    </source>
</evidence>
<feature type="transmembrane region" description="Helical" evidence="9">
    <location>
        <begin position="66"/>
        <end position="90"/>
    </location>
</feature>
<gene>
    <name evidence="11" type="ORF">HPP92_008784</name>
</gene>
<keyword evidence="7 8" id="KW-0067">ATP-binding</keyword>
<evidence type="ECO:0000256" key="4">
    <source>
        <dbReference type="ARBA" id="ARBA00022741"/>
    </source>
</evidence>
<evidence type="ECO:0000256" key="3">
    <source>
        <dbReference type="ARBA" id="ARBA00022679"/>
    </source>
</evidence>
<evidence type="ECO:0000259" key="10">
    <source>
        <dbReference type="PROSITE" id="PS50011"/>
    </source>
</evidence>
<evidence type="ECO:0000256" key="8">
    <source>
        <dbReference type="PROSITE-ProRule" id="PRU10141"/>
    </source>
</evidence>
<dbReference type="PROSITE" id="PS00108">
    <property type="entry name" value="PROTEIN_KINASE_ST"/>
    <property type="match status" value="1"/>
</dbReference>
<dbReference type="GO" id="GO:0005524">
    <property type="term" value="F:ATP binding"/>
    <property type="evidence" value="ECO:0007669"/>
    <property type="project" value="UniProtKB-UniRule"/>
</dbReference>
<dbReference type="EMBL" id="JADCNL010000004">
    <property type="protein sequence ID" value="KAG0484705.1"/>
    <property type="molecule type" value="Genomic_DNA"/>
</dbReference>
<evidence type="ECO:0000256" key="7">
    <source>
        <dbReference type="ARBA" id="ARBA00022840"/>
    </source>
</evidence>
<dbReference type="EC" id="2.3.2.27" evidence="2"/>
<comment type="caution">
    <text evidence="11">The sequence shown here is derived from an EMBL/GenBank/DDBJ whole genome shotgun (WGS) entry which is preliminary data.</text>
</comment>
<dbReference type="InterPro" id="IPR017441">
    <property type="entry name" value="Protein_kinase_ATP_BS"/>
</dbReference>
<keyword evidence="5" id="KW-0418">Kinase</keyword>
<evidence type="ECO:0000256" key="2">
    <source>
        <dbReference type="ARBA" id="ARBA00012483"/>
    </source>
</evidence>
<organism evidence="11 12">
    <name type="scientific">Vanilla planifolia</name>
    <name type="common">Vanilla</name>
    <dbReference type="NCBI Taxonomy" id="51239"/>
    <lineage>
        <taxon>Eukaryota</taxon>
        <taxon>Viridiplantae</taxon>
        <taxon>Streptophyta</taxon>
        <taxon>Embryophyta</taxon>
        <taxon>Tracheophyta</taxon>
        <taxon>Spermatophyta</taxon>
        <taxon>Magnoliopsida</taxon>
        <taxon>Liliopsida</taxon>
        <taxon>Asparagales</taxon>
        <taxon>Orchidaceae</taxon>
        <taxon>Vanilloideae</taxon>
        <taxon>Vanilleae</taxon>
        <taxon>Vanilla</taxon>
    </lineage>
</organism>
<feature type="domain" description="Protein kinase" evidence="10">
    <location>
        <begin position="316"/>
        <end position="583"/>
    </location>
</feature>
<dbReference type="SUPFAM" id="SSF56112">
    <property type="entry name" value="Protein kinase-like (PK-like)"/>
    <property type="match status" value="1"/>
</dbReference>
<dbReference type="PROSITE" id="PS00107">
    <property type="entry name" value="PROTEIN_KINASE_ATP"/>
    <property type="match status" value="1"/>
</dbReference>
<keyword evidence="12" id="KW-1185">Reference proteome</keyword>
<evidence type="ECO:0000313" key="12">
    <source>
        <dbReference type="Proteomes" id="UP000636800"/>
    </source>
</evidence>
<dbReference type="InterPro" id="IPR008271">
    <property type="entry name" value="Ser/Thr_kinase_AS"/>
</dbReference>
<comment type="catalytic activity">
    <reaction evidence="1">
        <text>S-ubiquitinyl-[E2 ubiquitin-conjugating enzyme]-L-cysteine + [acceptor protein]-L-lysine = [E2 ubiquitin-conjugating enzyme]-L-cysteine + N(6)-ubiquitinyl-[acceptor protein]-L-lysine.</text>
        <dbReference type="EC" id="2.3.2.27"/>
    </reaction>
</comment>
<dbReference type="SMART" id="SM00220">
    <property type="entry name" value="S_TKc"/>
    <property type="match status" value="1"/>
</dbReference>
<protein>
    <recommendedName>
        <fullName evidence="2">RING-type E3 ubiquitin transferase</fullName>
        <ecNumber evidence="2">2.3.2.27</ecNumber>
    </recommendedName>
</protein>
<keyword evidence="9" id="KW-0812">Transmembrane</keyword>
<dbReference type="GO" id="GO:0004672">
    <property type="term" value="F:protein kinase activity"/>
    <property type="evidence" value="ECO:0007669"/>
    <property type="project" value="InterPro"/>
</dbReference>
<dbReference type="FunFam" id="3.30.200.20:FF:000162">
    <property type="entry name" value="Adenine nucleotide alpha hydrolase-like domain kinase"/>
    <property type="match status" value="1"/>
</dbReference>
<dbReference type="OrthoDB" id="1908121at2759"/>
<proteinExistence type="predicted"/>
<keyword evidence="9" id="KW-1133">Transmembrane helix</keyword>
<dbReference type="Gene3D" id="1.10.510.10">
    <property type="entry name" value="Transferase(Phosphotransferase) domain 1"/>
    <property type="match status" value="1"/>
</dbReference>
<evidence type="ECO:0000256" key="6">
    <source>
        <dbReference type="ARBA" id="ARBA00022786"/>
    </source>
</evidence>
<dbReference type="InterPro" id="IPR011009">
    <property type="entry name" value="Kinase-like_dom_sf"/>
</dbReference>
<reference evidence="11 12" key="1">
    <citation type="journal article" date="2020" name="Nat. Food">
        <title>A phased Vanilla planifolia genome enables genetic improvement of flavour and production.</title>
        <authorList>
            <person name="Hasing T."/>
            <person name="Tang H."/>
            <person name="Brym M."/>
            <person name="Khazi F."/>
            <person name="Huang T."/>
            <person name="Chambers A.H."/>
        </authorList>
    </citation>
    <scope>NUCLEOTIDE SEQUENCE [LARGE SCALE GENOMIC DNA]</scope>
    <source>
        <tissue evidence="11">Leaf</tissue>
    </source>
</reference>
<dbReference type="PROSITE" id="PS50011">
    <property type="entry name" value="PROTEIN_KINASE_DOM"/>
    <property type="match status" value="1"/>
</dbReference>
<dbReference type="Gene3D" id="3.30.200.20">
    <property type="entry name" value="Phosphorylase Kinase, domain 1"/>
    <property type="match status" value="1"/>
</dbReference>
<dbReference type="AlphaFoldDB" id="A0A835V5Q0"/>
<evidence type="ECO:0000256" key="5">
    <source>
        <dbReference type="ARBA" id="ARBA00022777"/>
    </source>
</evidence>
<dbReference type="InterPro" id="IPR000719">
    <property type="entry name" value="Prot_kinase_dom"/>
</dbReference>
<dbReference type="Pfam" id="PF00069">
    <property type="entry name" value="Pkinase"/>
    <property type="match status" value="1"/>
</dbReference>
<dbReference type="Proteomes" id="UP000636800">
    <property type="component" value="Unassembled WGS sequence"/>
</dbReference>
<evidence type="ECO:0000256" key="9">
    <source>
        <dbReference type="SAM" id="Phobius"/>
    </source>
</evidence>
<keyword evidence="6" id="KW-0833">Ubl conjugation pathway</keyword>
<dbReference type="GO" id="GO:0061630">
    <property type="term" value="F:ubiquitin protein ligase activity"/>
    <property type="evidence" value="ECO:0007669"/>
    <property type="project" value="UniProtKB-EC"/>
</dbReference>
<name>A0A835V5Q0_VANPL</name>
<keyword evidence="4 8" id="KW-0547">Nucleotide-binding</keyword>
<keyword evidence="9" id="KW-0472">Membrane</keyword>
<keyword evidence="3" id="KW-0808">Transferase</keyword>
<evidence type="ECO:0000313" key="11">
    <source>
        <dbReference type="EMBL" id="KAG0484705.1"/>
    </source>
</evidence>
<dbReference type="InterPro" id="IPR051348">
    <property type="entry name" value="U-box_ubiquitin_ligases"/>
</dbReference>
<sequence length="602" mass="68000">MDKELVHILRLLKVPDVPSVVLKSAPSTCNIFVVLHRKLTLKFANQLGIGGMQSYTLLTIEGVINIHYFLIFFVLDFVLVHVGASINMPVKTVSRKLLTRAEQNGIFGKQIFSSSSEIHNAPEENYEASGVGGYLDSSASSNETQENTNAGERKLGVNNWERSEALSKDALLTTFPYAVDVKDDAHFDFHRLPLELQRTLAKYYKFREDLIHAKKKVELLSSERSTEVNRVRDAVEREKMLKKIAAEEMAKPLEVVKEAEHTRKLLPRESLISHQSENFAKRLSFDKPGAFESLCSSSKNFHRYSKSEIEAATDNFSDAKKIGEGTYGCVYKCILDQIVVAVKVVRQDAPDKKEEFLREVEVLSQLKHPHMVSLLGFCPESGCLVYEYMENGSLEDQLFYRKNSPPLPWFIRFRILFEVACALAFLHGNKPDPIVHRDVKPGNILLDKNYVSKVGDVGLARLVSDIVPDNVTEYKETMLAGTLYYMDPEYLRTGTVRPKSDLYALGIIALQLLTGKQTTCLVVQVENAIENGTLVDILDKSIPDWPLAEAEKLAKLALKCSKLRCRDRPDLESEILPELEELLEMGNGFHRLKQCNVYSSNH</sequence>
<dbReference type="PANTHER" id="PTHR45647">
    <property type="entry name" value="OS02G0152300 PROTEIN"/>
    <property type="match status" value="1"/>
</dbReference>
<feature type="binding site" evidence="8">
    <location>
        <position position="343"/>
    </location>
    <ligand>
        <name>ATP</name>
        <dbReference type="ChEBI" id="CHEBI:30616"/>
    </ligand>
</feature>